<keyword evidence="6" id="KW-1185">Reference proteome</keyword>
<comment type="caution">
    <text evidence="5">The sequence shown here is derived from an EMBL/GenBank/DDBJ whole genome shotgun (WGS) entry which is preliminary data.</text>
</comment>
<evidence type="ECO:0000313" key="5">
    <source>
        <dbReference type="EMBL" id="GAA3713026.1"/>
    </source>
</evidence>
<dbReference type="EMBL" id="BAABEP010000003">
    <property type="protein sequence ID" value="GAA3713026.1"/>
    <property type="molecule type" value="Genomic_DNA"/>
</dbReference>
<evidence type="ECO:0000256" key="1">
    <source>
        <dbReference type="ARBA" id="ARBA00009871"/>
    </source>
</evidence>
<feature type="region of interest" description="Disordered" evidence="4">
    <location>
        <begin position="77"/>
        <end position="102"/>
    </location>
</feature>
<name>A0ABP7E3G0_9ACTN</name>
<evidence type="ECO:0000256" key="2">
    <source>
        <dbReference type="ARBA" id="ARBA00022729"/>
    </source>
</evidence>
<dbReference type="PROSITE" id="PS51318">
    <property type="entry name" value="TAT"/>
    <property type="match status" value="1"/>
</dbReference>
<dbReference type="Gene3D" id="3.30.1880.10">
    <property type="entry name" value="protein ne1242 domain like"/>
    <property type="match status" value="1"/>
</dbReference>
<accession>A0ABP7E3G0</accession>
<reference evidence="6" key="1">
    <citation type="journal article" date="2019" name="Int. J. Syst. Evol. Microbiol.">
        <title>The Global Catalogue of Microorganisms (GCM) 10K type strain sequencing project: providing services to taxonomists for standard genome sequencing and annotation.</title>
        <authorList>
            <consortium name="The Broad Institute Genomics Platform"/>
            <consortium name="The Broad Institute Genome Sequencing Center for Infectious Disease"/>
            <person name="Wu L."/>
            <person name="Ma J."/>
        </authorList>
    </citation>
    <scope>NUCLEOTIDE SEQUENCE [LARGE SCALE GENOMIC DNA]</scope>
    <source>
        <strain evidence="6">JCM 30846</strain>
    </source>
</reference>
<dbReference type="InterPro" id="IPR006311">
    <property type="entry name" value="TAT_signal"/>
</dbReference>
<evidence type="ECO:0000256" key="4">
    <source>
        <dbReference type="SAM" id="MobiDB-lite"/>
    </source>
</evidence>
<comment type="similarity">
    <text evidence="1">Belongs to the melC1 family.</text>
</comment>
<dbReference type="InterPro" id="IPR010928">
    <property type="entry name" value="MelC1"/>
</dbReference>
<evidence type="ECO:0000256" key="3">
    <source>
        <dbReference type="ARBA" id="ARBA00023008"/>
    </source>
</evidence>
<organism evidence="5 6">
    <name type="scientific">Streptomyces tremellae</name>
    <dbReference type="NCBI Taxonomy" id="1124239"/>
    <lineage>
        <taxon>Bacteria</taxon>
        <taxon>Bacillati</taxon>
        <taxon>Actinomycetota</taxon>
        <taxon>Actinomycetes</taxon>
        <taxon>Kitasatosporales</taxon>
        <taxon>Streptomycetaceae</taxon>
        <taxon>Streptomyces</taxon>
    </lineage>
</organism>
<sequence>MADAAQHGGRTRRTLLRTVFGLGMAGGTAAALAPLARAGRTPEPGAYAAPAPGPAAQAAPGRVTEETYRGRHIQVRHAPKEAPVEAAALPSGPYPATPSHDVLIDGRPLPVMRRADGSYMTTVNHYESFPTLTAAARAAVDDLRGAQLALDDPMLHHA</sequence>
<proteinExistence type="inferred from homology"/>
<keyword evidence="2" id="KW-0732">Signal</keyword>
<dbReference type="Pfam" id="PF06236">
    <property type="entry name" value="MelC1"/>
    <property type="match status" value="1"/>
</dbReference>
<evidence type="ECO:0000313" key="6">
    <source>
        <dbReference type="Proteomes" id="UP001499884"/>
    </source>
</evidence>
<dbReference type="Proteomes" id="UP001499884">
    <property type="component" value="Unassembled WGS sequence"/>
</dbReference>
<dbReference type="RefSeq" id="WP_345641268.1">
    <property type="nucleotide sequence ID" value="NZ_BAABEP010000003.1"/>
</dbReference>
<protein>
    <recommendedName>
        <fullName evidence="7">Tyrosinase</fullName>
    </recommendedName>
</protein>
<keyword evidence="3" id="KW-0186">Copper</keyword>
<evidence type="ECO:0008006" key="7">
    <source>
        <dbReference type="Google" id="ProtNLM"/>
    </source>
</evidence>
<gene>
    <name evidence="5" type="ORF">GCM10023082_08470</name>
</gene>
<dbReference type="InterPro" id="IPR023199">
    <property type="entry name" value="GriE/MELC1_sf"/>
</dbReference>
<feature type="compositionally biased region" description="Low complexity" evidence="4">
    <location>
        <begin position="43"/>
        <end position="61"/>
    </location>
</feature>
<feature type="region of interest" description="Disordered" evidence="4">
    <location>
        <begin position="43"/>
        <end position="62"/>
    </location>
</feature>